<evidence type="ECO:0000313" key="2">
    <source>
        <dbReference type="EMBL" id="ACE83030.1"/>
    </source>
</evidence>
<protein>
    <recommendedName>
        <fullName evidence="4">DUF1631 family protein</fullName>
    </recommendedName>
</protein>
<proteinExistence type="predicted"/>
<dbReference type="AlphaFoldDB" id="B3PDD0"/>
<organism evidence="2 3">
    <name type="scientific">Cellvibrio japonicus (strain Ueda107)</name>
    <name type="common">Pseudomonas fluorescens subsp. cellulosa</name>
    <dbReference type="NCBI Taxonomy" id="498211"/>
    <lineage>
        <taxon>Bacteria</taxon>
        <taxon>Pseudomonadati</taxon>
        <taxon>Pseudomonadota</taxon>
        <taxon>Gammaproteobacteria</taxon>
        <taxon>Cellvibrionales</taxon>
        <taxon>Cellvibrionaceae</taxon>
        <taxon>Cellvibrio</taxon>
    </lineage>
</organism>
<sequence>MGLSIVVITFSHRSTMTQDFTLAQILSGDTQALGQAIALVAKASRQTPPQLQQAITSQWLEPAWQQLDPRLKPLIDKLRPECEQWLCADEATYLDNRHPARRLFERIHYHLNRWYPRASKPSQQFYDRFAQAVDSPDQASLHAFVDWADSDAQRAAMLSARLVETEAGQMRLIAIECQVVQALNEHLAHRLFPQDSADQLDAVLKSELQHNLSTTTGDEAPFWKLWQKLLPRLGQVFGDGQNLPDDQWLYSQIPSLIGELERSLELPLSNPALYRLWTEQLCQALMLAIQKKSQPLSILEPLPYPEGYSQTGTRITPSLLQQSQSLEVGNWLVFETEAAPIRTLLAHKNTAAGQLLLVDQAGRKIMSKSLKDMALSLSTGIARPLPEFSLRPNIEPLLSKLVAQAHKLLQQQQAIYEVQARQAAEAAERAMQEQLELRHAAARKALAEARALAEEKERRAVEAAHLREQQRLAKLADAEARRLAAIATVNQLRVGAWMELEEPPGQVRRCKLSVILGNSGKYIFVDQLGRKLAELQREPLIELLQQDRLRLLRQGGDFEDQLAKVIRGLRKDTHS</sequence>
<dbReference type="InterPro" id="IPR012434">
    <property type="entry name" value="DUF1631"/>
</dbReference>
<name>B3PDD0_CELJU</name>
<keyword evidence="3" id="KW-1185">Reference proteome</keyword>
<dbReference type="HOGENOM" id="CLU_491659_0_0_6"/>
<evidence type="ECO:0008006" key="4">
    <source>
        <dbReference type="Google" id="ProtNLM"/>
    </source>
</evidence>
<dbReference type="STRING" id="498211.CJA_3088"/>
<feature type="coiled-coil region" evidence="1">
    <location>
        <begin position="432"/>
        <end position="466"/>
    </location>
</feature>
<keyword evidence="1" id="KW-0175">Coiled coil</keyword>
<dbReference type="EMBL" id="CP000934">
    <property type="protein sequence ID" value="ACE83030.1"/>
    <property type="molecule type" value="Genomic_DNA"/>
</dbReference>
<gene>
    <name evidence="2" type="ordered locus">CJA_3088</name>
</gene>
<dbReference type="Pfam" id="PF07793">
    <property type="entry name" value="DUF1631"/>
    <property type="match status" value="2"/>
</dbReference>
<evidence type="ECO:0000256" key="1">
    <source>
        <dbReference type="SAM" id="Coils"/>
    </source>
</evidence>
<evidence type="ECO:0000313" key="3">
    <source>
        <dbReference type="Proteomes" id="UP000001036"/>
    </source>
</evidence>
<accession>B3PDD0</accession>
<dbReference type="eggNOG" id="COG4223">
    <property type="taxonomic scope" value="Bacteria"/>
</dbReference>
<dbReference type="Proteomes" id="UP000001036">
    <property type="component" value="Chromosome"/>
</dbReference>
<dbReference type="KEGG" id="cja:CJA_3088"/>
<reference evidence="2 3" key="1">
    <citation type="journal article" date="2008" name="J. Bacteriol.">
        <title>Insights into plant cell wall degradation from the genome sequence of the soil bacterium Cellvibrio japonicus.</title>
        <authorList>
            <person name="Deboy R.T."/>
            <person name="Mongodin E.F."/>
            <person name="Fouts D.E."/>
            <person name="Tailford L.E."/>
            <person name="Khouri H."/>
            <person name="Emerson J.B."/>
            <person name="Mohamoud Y."/>
            <person name="Watkins K."/>
            <person name="Henrissat B."/>
            <person name="Gilbert H.J."/>
            <person name="Nelson K.E."/>
        </authorList>
    </citation>
    <scope>NUCLEOTIDE SEQUENCE [LARGE SCALE GENOMIC DNA]</scope>
    <source>
        <strain evidence="2 3">Ueda107</strain>
    </source>
</reference>